<proteinExistence type="predicted"/>
<dbReference type="NCBIfam" id="TIGR03862">
    <property type="entry name" value="flavo_PP4765"/>
    <property type="match status" value="1"/>
</dbReference>
<dbReference type="PATRIC" id="fig|251703.9.peg.2429"/>
<dbReference type="PRINTS" id="PR00419">
    <property type="entry name" value="ADXRDTASE"/>
</dbReference>
<dbReference type="Proteomes" id="UP000050317">
    <property type="component" value="Unassembled WGS sequence"/>
</dbReference>
<dbReference type="InterPro" id="IPR022460">
    <property type="entry name" value="Flavoprotein_PP4765"/>
</dbReference>
<feature type="domain" description="RsdA/BaiN/AoA(So)-like Rossmann fold-like" evidence="5">
    <location>
        <begin position="101"/>
        <end position="492"/>
    </location>
</feature>
<dbReference type="Pfam" id="PF22780">
    <property type="entry name" value="HI0933_like_1st"/>
    <property type="match status" value="1"/>
</dbReference>
<keyword evidence="2" id="KW-0285">Flavoprotein</keyword>
<dbReference type="InterPro" id="IPR055178">
    <property type="entry name" value="RsdA/BaiN/AoA(So)-like_dom"/>
</dbReference>
<dbReference type="EMBL" id="LJRR01000073">
    <property type="protein sequence ID" value="KPZ23166.1"/>
    <property type="molecule type" value="Genomic_DNA"/>
</dbReference>
<dbReference type="NCBIfam" id="TIGR00275">
    <property type="entry name" value="aminoacetone oxidase family FAD-binding enzyme"/>
    <property type="match status" value="1"/>
</dbReference>
<evidence type="ECO:0000256" key="1">
    <source>
        <dbReference type="ARBA" id="ARBA00001974"/>
    </source>
</evidence>
<accession>A0A0Q0K8D8</accession>
<evidence type="ECO:0000259" key="5">
    <source>
        <dbReference type="Pfam" id="PF03486"/>
    </source>
</evidence>
<dbReference type="PANTHER" id="PTHR42887:SF1">
    <property type="entry name" value="BLR3961 PROTEIN"/>
    <property type="match status" value="1"/>
</dbReference>
<evidence type="ECO:0000313" key="7">
    <source>
        <dbReference type="EMBL" id="KPZ23166.1"/>
    </source>
</evidence>
<gene>
    <name evidence="7" type="ORF">ALO40_100067</name>
</gene>
<dbReference type="InterPro" id="IPR004792">
    <property type="entry name" value="BaiN-like"/>
</dbReference>
<keyword evidence="3" id="KW-0274">FAD</keyword>
<dbReference type="SUPFAM" id="SSF51905">
    <property type="entry name" value="FAD/NAD(P)-binding domain"/>
    <property type="match status" value="1"/>
</dbReference>
<dbReference type="InterPro" id="IPR023166">
    <property type="entry name" value="BaiN-like_dom_sf"/>
</dbReference>
<evidence type="ECO:0000256" key="3">
    <source>
        <dbReference type="ARBA" id="ARBA00022827"/>
    </source>
</evidence>
<dbReference type="PANTHER" id="PTHR42887">
    <property type="entry name" value="OS12G0638800 PROTEIN"/>
    <property type="match status" value="1"/>
</dbReference>
<evidence type="ECO:0000259" key="6">
    <source>
        <dbReference type="Pfam" id="PF22780"/>
    </source>
</evidence>
<dbReference type="Gene3D" id="1.10.8.260">
    <property type="entry name" value="HI0933 insert domain-like"/>
    <property type="match status" value="1"/>
</dbReference>
<evidence type="ECO:0000256" key="2">
    <source>
        <dbReference type="ARBA" id="ARBA00022630"/>
    </source>
</evidence>
<feature type="domain" description="RsdA/BaiN/AoA(So)-like insert" evidence="6">
    <location>
        <begin position="288"/>
        <end position="441"/>
    </location>
</feature>
<protein>
    <submittedName>
        <fullName evidence="7">Family flavoprotein</fullName>
    </submittedName>
</protein>
<dbReference type="SUPFAM" id="SSF160996">
    <property type="entry name" value="HI0933 insert domain-like"/>
    <property type="match status" value="1"/>
</dbReference>
<dbReference type="Gene3D" id="2.40.30.10">
    <property type="entry name" value="Translation factors"/>
    <property type="match status" value="1"/>
</dbReference>
<dbReference type="AlphaFoldDB" id="A0A0Q0K8D8"/>
<dbReference type="InterPro" id="IPR036188">
    <property type="entry name" value="FAD/NAD-bd_sf"/>
</dbReference>
<feature type="region of interest" description="Disordered" evidence="4">
    <location>
        <begin position="1"/>
        <end position="54"/>
    </location>
</feature>
<dbReference type="InterPro" id="IPR057661">
    <property type="entry name" value="RsdA/BaiN/AoA(So)_Rossmann"/>
</dbReference>
<evidence type="ECO:0000313" key="8">
    <source>
        <dbReference type="Proteomes" id="UP000050317"/>
    </source>
</evidence>
<dbReference type="Gene3D" id="3.50.50.60">
    <property type="entry name" value="FAD/NAD(P)-binding domain"/>
    <property type="match status" value="1"/>
</dbReference>
<name>A0A0Q0K8D8_9PSED</name>
<reference evidence="7 8" key="1">
    <citation type="submission" date="2015-09" db="EMBL/GenBank/DDBJ databases">
        <title>Genome announcement of multiple Pseudomonas syringae strains.</title>
        <authorList>
            <person name="Thakur S."/>
            <person name="Wang P.W."/>
            <person name="Gong Y."/>
            <person name="Weir B.S."/>
            <person name="Guttman D.S."/>
        </authorList>
    </citation>
    <scope>NUCLEOTIDE SEQUENCE [LARGE SCALE GENOMIC DNA]</scope>
    <source>
        <strain evidence="7 8">ICMP3963</strain>
    </source>
</reference>
<sequence>MDRSGPSQSRRSRAAPLSGPRHSGHGRDRWRLQQGPPRAGEASRHFASQRAEGLERHGAVTECCTSAELHTGKQPSGRMPHLSAADTLLTMTDLASPVSRSVAIIGGGPAGLMAAEVLSQAGFEVDLYDGMPSVGRKFLLAGVGGMNITHSEAYPAFLGRYAERSAMIAPMLRAFDADALCQWIHELGIETFIGSSGRVFPTDMKAAPLLRAWLKRLRDAGVVIHTRHRWLGWNADGSLRVAHADGELALKPAATLLALGGASWARLGSDGAWLPWLQAQQVSVAPLQAANCGFEVTTWSDLLRSKFAGAPLKNIAMGLAGQALRLGECVLTETGVEGSLVYALSAQIREQINRQGSAVVQIDLLPGKTLPDVQKALRKPRGSRSMAKHLHSQLGLDGVKTALLRELASREAFADPLLLSEAIKALPLTLIKPRPIDEAISTAGGVTFEAMDERLMLKQLPGVFCAGEMLDWEAPTGGYLLTACFASGRAAGLGMVEWLSSLARAEA</sequence>
<dbReference type="Pfam" id="PF03486">
    <property type="entry name" value="HI0933_like"/>
    <property type="match status" value="1"/>
</dbReference>
<evidence type="ECO:0000256" key="4">
    <source>
        <dbReference type="SAM" id="MobiDB-lite"/>
    </source>
</evidence>
<comment type="cofactor">
    <cofactor evidence="1">
        <name>FAD</name>
        <dbReference type="ChEBI" id="CHEBI:57692"/>
    </cofactor>
</comment>
<organism evidence="7 8">
    <name type="scientific">Pseudomonas syringae pv. viburni</name>
    <dbReference type="NCBI Taxonomy" id="251703"/>
    <lineage>
        <taxon>Bacteria</taxon>
        <taxon>Pseudomonadati</taxon>
        <taxon>Pseudomonadota</taxon>
        <taxon>Gammaproteobacteria</taxon>
        <taxon>Pseudomonadales</taxon>
        <taxon>Pseudomonadaceae</taxon>
        <taxon>Pseudomonas</taxon>
    </lineage>
</organism>
<comment type="caution">
    <text evidence="7">The sequence shown here is derived from an EMBL/GenBank/DDBJ whole genome shotgun (WGS) entry which is preliminary data.</text>
</comment>